<keyword evidence="3" id="KW-1185">Reference proteome</keyword>
<evidence type="ECO:0000313" key="3">
    <source>
        <dbReference type="Proteomes" id="UP001187531"/>
    </source>
</evidence>
<protein>
    <recommendedName>
        <fullName evidence="1">Ig-like domain-containing protein</fullName>
    </recommendedName>
</protein>
<dbReference type="EMBL" id="JAVRJZ010000006">
    <property type="protein sequence ID" value="KAK2721677.1"/>
    <property type="molecule type" value="Genomic_DNA"/>
</dbReference>
<dbReference type="InterPro" id="IPR013783">
    <property type="entry name" value="Ig-like_fold"/>
</dbReference>
<dbReference type="SUPFAM" id="SSF48726">
    <property type="entry name" value="Immunoglobulin"/>
    <property type="match status" value="1"/>
</dbReference>
<name>A0AA88L956_ARTSF</name>
<accession>A0AA88L956</accession>
<dbReference type="PROSITE" id="PS50835">
    <property type="entry name" value="IG_LIKE"/>
    <property type="match status" value="1"/>
</dbReference>
<dbReference type="Proteomes" id="UP001187531">
    <property type="component" value="Unassembled WGS sequence"/>
</dbReference>
<dbReference type="InterPro" id="IPR036179">
    <property type="entry name" value="Ig-like_dom_sf"/>
</dbReference>
<sequence length="92" mass="10449">MSLVISRTIFLFSYGGDYLMNILEFSVDGINYSVHFILVRPIEVKIDDTTKHLSAGVEANLVCRAYGARPPPLFTWWMDNVLKEELGVVIEL</sequence>
<evidence type="ECO:0000313" key="2">
    <source>
        <dbReference type="EMBL" id="KAK2721677.1"/>
    </source>
</evidence>
<organism evidence="2 3">
    <name type="scientific">Artemia franciscana</name>
    <name type="common">Brine shrimp</name>
    <name type="synonym">Artemia sanfranciscana</name>
    <dbReference type="NCBI Taxonomy" id="6661"/>
    <lineage>
        <taxon>Eukaryota</taxon>
        <taxon>Metazoa</taxon>
        <taxon>Ecdysozoa</taxon>
        <taxon>Arthropoda</taxon>
        <taxon>Crustacea</taxon>
        <taxon>Branchiopoda</taxon>
        <taxon>Anostraca</taxon>
        <taxon>Artemiidae</taxon>
        <taxon>Artemia</taxon>
    </lineage>
</organism>
<comment type="caution">
    <text evidence="2">The sequence shown here is derived from an EMBL/GenBank/DDBJ whole genome shotgun (WGS) entry which is preliminary data.</text>
</comment>
<reference evidence="2" key="1">
    <citation type="submission" date="2023-07" db="EMBL/GenBank/DDBJ databases">
        <title>Chromosome-level genome assembly of Artemia franciscana.</title>
        <authorList>
            <person name="Jo E."/>
        </authorList>
    </citation>
    <scope>NUCLEOTIDE SEQUENCE</scope>
    <source>
        <tissue evidence="2">Whole body</tissue>
    </source>
</reference>
<dbReference type="InterPro" id="IPR007110">
    <property type="entry name" value="Ig-like_dom"/>
</dbReference>
<proteinExistence type="predicted"/>
<gene>
    <name evidence="2" type="ORF">QYM36_003846</name>
</gene>
<dbReference type="Gene3D" id="2.60.40.10">
    <property type="entry name" value="Immunoglobulins"/>
    <property type="match status" value="1"/>
</dbReference>
<evidence type="ECO:0000259" key="1">
    <source>
        <dbReference type="PROSITE" id="PS50835"/>
    </source>
</evidence>
<dbReference type="AlphaFoldDB" id="A0AA88L956"/>
<feature type="domain" description="Ig-like" evidence="1">
    <location>
        <begin position="41"/>
        <end position="92"/>
    </location>
</feature>